<keyword evidence="1" id="KW-1133">Transmembrane helix</keyword>
<organism evidence="2">
    <name type="scientific">marine sediment metagenome</name>
    <dbReference type="NCBI Taxonomy" id="412755"/>
    <lineage>
        <taxon>unclassified sequences</taxon>
        <taxon>metagenomes</taxon>
        <taxon>ecological metagenomes</taxon>
    </lineage>
</organism>
<accession>A0A0F9S2U1</accession>
<dbReference type="AlphaFoldDB" id="A0A0F9S2U1"/>
<keyword evidence="1" id="KW-0812">Transmembrane</keyword>
<gene>
    <name evidence="2" type="ORF">LCGC14_0522860</name>
</gene>
<comment type="caution">
    <text evidence="2">The sequence shown here is derived from an EMBL/GenBank/DDBJ whole genome shotgun (WGS) entry which is preliminary data.</text>
</comment>
<name>A0A0F9S2U1_9ZZZZ</name>
<evidence type="ECO:0000256" key="1">
    <source>
        <dbReference type="SAM" id="Phobius"/>
    </source>
</evidence>
<sequence>MLVAVPLGGFREDAIDVLSIVVGDAQAQNFVSGLERHIRAEAKRGAEQAAPTIEARVRKAAKDAVKPYVIASLIIGGLGAVVGGWALVRSYSRYRR</sequence>
<feature type="transmembrane region" description="Helical" evidence="1">
    <location>
        <begin position="68"/>
        <end position="88"/>
    </location>
</feature>
<keyword evidence="1" id="KW-0472">Membrane</keyword>
<protein>
    <submittedName>
        <fullName evidence="2">Uncharacterized protein</fullName>
    </submittedName>
</protein>
<proteinExistence type="predicted"/>
<dbReference type="EMBL" id="LAZR01000661">
    <property type="protein sequence ID" value="KKN61354.1"/>
    <property type="molecule type" value="Genomic_DNA"/>
</dbReference>
<evidence type="ECO:0000313" key="2">
    <source>
        <dbReference type="EMBL" id="KKN61354.1"/>
    </source>
</evidence>
<reference evidence="2" key="1">
    <citation type="journal article" date="2015" name="Nature">
        <title>Complex archaea that bridge the gap between prokaryotes and eukaryotes.</title>
        <authorList>
            <person name="Spang A."/>
            <person name="Saw J.H."/>
            <person name="Jorgensen S.L."/>
            <person name="Zaremba-Niedzwiedzka K."/>
            <person name="Martijn J."/>
            <person name="Lind A.E."/>
            <person name="van Eijk R."/>
            <person name="Schleper C."/>
            <person name="Guy L."/>
            <person name="Ettema T.J."/>
        </authorList>
    </citation>
    <scope>NUCLEOTIDE SEQUENCE</scope>
</reference>